<keyword evidence="1" id="KW-0479">Metal-binding</keyword>
<dbReference type="InterPro" id="IPR001841">
    <property type="entry name" value="Znf_RING"/>
</dbReference>
<dbReference type="PANTHER" id="PTHR47530:SF4">
    <property type="entry name" value="E3 UBIQUITIN LIGASE BIG BROTHER-RELATED"/>
    <property type="match status" value="1"/>
</dbReference>
<dbReference type="AlphaFoldDB" id="A0AAV5HFM3"/>
<protein>
    <recommendedName>
        <fullName evidence="2">RING-type domain-containing protein</fullName>
    </recommendedName>
</protein>
<sequence>MENQDTKNSSKRVTSTEIDQVGSDFALAAALQEQERAFTMLETIESDGDEESDISEELSNDNDYEFFEYEGEQEFNEGQYSNDEEDMEEDDIDPDELSYEELIALGEIIGVERRGLSPKEISSCLHLVKFRFGESKCEIDRCVVCQVEYEEGETLGALCCEHLYHSECISKWLQMKKICPICGTEISSSINTNFS</sequence>
<dbReference type="GO" id="GO:0008270">
    <property type="term" value="F:zinc ion binding"/>
    <property type="evidence" value="ECO:0007669"/>
    <property type="project" value="UniProtKB-KW"/>
</dbReference>
<evidence type="ECO:0000259" key="2">
    <source>
        <dbReference type="PROSITE" id="PS50089"/>
    </source>
</evidence>
<accession>A0AAV5HFM3</accession>
<organism evidence="3 4">
    <name type="scientific">Rubroshorea leprosula</name>
    <dbReference type="NCBI Taxonomy" id="152421"/>
    <lineage>
        <taxon>Eukaryota</taxon>
        <taxon>Viridiplantae</taxon>
        <taxon>Streptophyta</taxon>
        <taxon>Embryophyta</taxon>
        <taxon>Tracheophyta</taxon>
        <taxon>Spermatophyta</taxon>
        <taxon>Magnoliopsida</taxon>
        <taxon>eudicotyledons</taxon>
        <taxon>Gunneridae</taxon>
        <taxon>Pentapetalae</taxon>
        <taxon>rosids</taxon>
        <taxon>malvids</taxon>
        <taxon>Malvales</taxon>
        <taxon>Dipterocarpaceae</taxon>
        <taxon>Rubroshorea</taxon>
    </lineage>
</organism>
<dbReference type="SUPFAM" id="SSF57850">
    <property type="entry name" value="RING/U-box"/>
    <property type="match status" value="1"/>
</dbReference>
<dbReference type="Proteomes" id="UP001054252">
    <property type="component" value="Unassembled WGS sequence"/>
</dbReference>
<dbReference type="Pfam" id="PF13639">
    <property type="entry name" value="zf-RING_2"/>
    <property type="match status" value="1"/>
</dbReference>
<proteinExistence type="predicted"/>
<keyword evidence="1" id="KW-0862">Zinc</keyword>
<reference evidence="3 4" key="1">
    <citation type="journal article" date="2021" name="Commun. Biol.">
        <title>The genome of Shorea leprosula (Dipterocarpaceae) highlights the ecological relevance of drought in aseasonal tropical rainforests.</title>
        <authorList>
            <person name="Ng K.K.S."/>
            <person name="Kobayashi M.J."/>
            <person name="Fawcett J.A."/>
            <person name="Hatakeyama M."/>
            <person name="Paape T."/>
            <person name="Ng C.H."/>
            <person name="Ang C.C."/>
            <person name="Tnah L.H."/>
            <person name="Lee C.T."/>
            <person name="Nishiyama T."/>
            <person name="Sese J."/>
            <person name="O'Brien M.J."/>
            <person name="Copetti D."/>
            <person name="Mohd Noor M.I."/>
            <person name="Ong R.C."/>
            <person name="Putra M."/>
            <person name="Sireger I.Z."/>
            <person name="Indrioko S."/>
            <person name="Kosugi Y."/>
            <person name="Izuno A."/>
            <person name="Isagi Y."/>
            <person name="Lee S.L."/>
            <person name="Shimizu K.K."/>
        </authorList>
    </citation>
    <scope>NUCLEOTIDE SEQUENCE [LARGE SCALE GENOMIC DNA]</scope>
    <source>
        <strain evidence="3">214</strain>
    </source>
</reference>
<comment type="caution">
    <text evidence="3">The sequence shown here is derived from an EMBL/GenBank/DDBJ whole genome shotgun (WGS) entry which is preliminary data.</text>
</comment>
<dbReference type="PROSITE" id="PS50089">
    <property type="entry name" value="ZF_RING_2"/>
    <property type="match status" value="1"/>
</dbReference>
<evidence type="ECO:0000256" key="1">
    <source>
        <dbReference type="PROSITE-ProRule" id="PRU00175"/>
    </source>
</evidence>
<keyword evidence="1" id="KW-0863">Zinc-finger</keyword>
<dbReference type="Gene3D" id="3.30.40.10">
    <property type="entry name" value="Zinc/RING finger domain, C3HC4 (zinc finger)"/>
    <property type="match status" value="1"/>
</dbReference>
<dbReference type="PANTHER" id="PTHR47530">
    <property type="entry name" value="E3 UBIQUITIN LIGASE BIG BROTHER-RELATED"/>
    <property type="match status" value="1"/>
</dbReference>
<dbReference type="EMBL" id="BPVZ01000002">
    <property type="protein sequence ID" value="GKU87608.1"/>
    <property type="molecule type" value="Genomic_DNA"/>
</dbReference>
<keyword evidence="4" id="KW-1185">Reference proteome</keyword>
<dbReference type="InterPro" id="IPR013083">
    <property type="entry name" value="Znf_RING/FYVE/PHD"/>
</dbReference>
<name>A0AAV5HFM3_9ROSI</name>
<feature type="domain" description="RING-type" evidence="2">
    <location>
        <begin position="142"/>
        <end position="182"/>
    </location>
</feature>
<dbReference type="SMART" id="SM00184">
    <property type="entry name" value="RING"/>
    <property type="match status" value="1"/>
</dbReference>
<dbReference type="InterPro" id="IPR043312">
    <property type="entry name" value="AtBBR-like"/>
</dbReference>
<gene>
    <name evidence="3" type="ORF">SLEP1_g1979</name>
</gene>
<evidence type="ECO:0000313" key="4">
    <source>
        <dbReference type="Proteomes" id="UP001054252"/>
    </source>
</evidence>
<evidence type="ECO:0000313" key="3">
    <source>
        <dbReference type="EMBL" id="GKU87608.1"/>
    </source>
</evidence>